<dbReference type="GO" id="GO:0005737">
    <property type="term" value="C:cytoplasm"/>
    <property type="evidence" value="ECO:0007669"/>
    <property type="project" value="TreeGrafter"/>
</dbReference>
<dbReference type="SUPFAM" id="SSF53335">
    <property type="entry name" value="S-adenosyl-L-methionine-dependent methyltransferases"/>
    <property type="match status" value="1"/>
</dbReference>
<dbReference type="PANTHER" id="PTHR11579:SF18">
    <property type="entry name" value="PROTEIN-L-ISOASPARTATE O-METHYLTRANSFERASE"/>
    <property type="match status" value="1"/>
</dbReference>
<accession>A0AA95KE27</accession>
<evidence type="ECO:0000256" key="2">
    <source>
        <dbReference type="ARBA" id="ARBA00013346"/>
    </source>
</evidence>
<dbReference type="Proteomes" id="UP001300672">
    <property type="component" value="Chromosome"/>
</dbReference>
<gene>
    <name evidence="4" type="ORF">QJT80_14680</name>
</gene>
<evidence type="ECO:0000256" key="3">
    <source>
        <dbReference type="ARBA" id="ARBA00030757"/>
    </source>
</evidence>
<reference evidence="4" key="1">
    <citation type="journal article" date="2023" name="Int. J. Mol. Sci.">
        <title>Metagenomics Revealed a New Genus 'Candidatus Thiocaldithrix dubininis' gen. nov., sp. nov. and a New Species 'Candidatus Thiothrix putei' sp. nov. in the Family Thiotrichaceae, Some Members of Which Have Traits of Both Na+- and H+-Motive Energetics.</title>
        <authorList>
            <person name="Ravin N.V."/>
            <person name="Muntyan M.S."/>
            <person name="Smolyakov D.D."/>
            <person name="Rudenko T.S."/>
            <person name="Beletsky A.V."/>
            <person name="Mardanov A.V."/>
            <person name="Grabovich M.Y."/>
        </authorList>
    </citation>
    <scope>NUCLEOTIDE SEQUENCE</scope>
    <source>
        <strain evidence="4">GKL-01</strain>
    </source>
</reference>
<dbReference type="GO" id="GO:0004719">
    <property type="term" value="F:protein-L-isoaspartate (D-aspartate) O-methyltransferase activity"/>
    <property type="evidence" value="ECO:0007669"/>
    <property type="project" value="InterPro"/>
</dbReference>
<organism evidence="4">
    <name type="scientific">Candidatus Thiocaldithrix dubininis</name>
    <dbReference type="NCBI Taxonomy" id="3080823"/>
    <lineage>
        <taxon>Bacteria</taxon>
        <taxon>Pseudomonadati</taxon>
        <taxon>Pseudomonadota</taxon>
        <taxon>Gammaproteobacteria</taxon>
        <taxon>Thiotrichales</taxon>
        <taxon>Thiotrichaceae</taxon>
        <taxon>Candidatus Thiocaldithrix</taxon>
    </lineage>
</organism>
<dbReference type="Gene3D" id="3.40.50.150">
    <property type="entry name" value="Vaccinia Virus protein VP39"/>
    <property type="match status" value="1"/>
</dbReference>
<dbReference type="KEGG" id="tdu:QJT80_14680"/>
<proteinExistence type="inferred from homology"/>
<dbReference type="InterPro" id="IPR000682">
    <property type="entry name" value="PCMT"/>
</dbReference>
<dbReference type="InterPro" id="IPR029063">
    <property type="entry name" value="SAM-dependent_MTases_sf"/>
</dbReference>
<evidence type="ECO:0000313" key="4">
    <source>
        <dbReference type="EMBL" id="WGZ90719.1"/>
    </source>
</evidence>
<reference evidence="4" key="2">
    <citation type="submission" date="2023-04" db="EMBL/GenBank/DDBJ databases">
        <authorList>
            <person name="Beletskiy A.V."/>
            <person name="Mardanov A.V."/>
            <person name="Ravin N.V."/>
        </authorList>
    </citation>
    <scope>NUCLEOTIDE SEQUENCE</scope>
    <source>
        <strain evidence="4">GKL-01</strain>
    </source>
</reference>
<protein>
    <recommendedName>
        <fullName evidence="2">Protein-L-isoaspartate O-methyltransferase</fullName>
    </recommendedName>
    <alternativeName>
        <fullName evidence="3">Protein L-isoaspartyl methyltransferase</fullName>
    </alternativeName>
</protein>
<dbReference type="AlphaFoldDB" id="A0AA95KE27"/>
<dbReference type="PANTHER" id="PTHR11579">
    <property type="entry name" value="PROTEIN-L-ISOASPARTATE O-METHYLTRANSFERASE"/>
    <property type="match status" value="1"/>
</dbReference>
<dbReference type="Pfam" id="PF01135">
    <property type="entry name" value="PCMT"/>
    <property type="match status" value="1"/>
</dbReference>
<evidence type="ECO:0000256" key="1">
    <source>
        <dbReference type="ARBA" id="ARBA00005369"/>
    </source>
</evidence>
<comment type="similarity">
    <text evidence="1">Belongs to the methyltransferase superfamily. L-isoaspartyl/D-aspartyl protein methyltransferase family.</text>
</comment>
<sequence length="219" mass="24513">MNLEHARFNMIEQQIRPWSVLDEAVLATFGFVRRECFVPTAHQALAFVDMEIPLGSGEFMMPPRLEARMIQSLNVQPEDTCLEVGTGSGFVTACLAHMCRYVDSVDIYDDFTAQADTRLKANNIRNYALHTGDALRTWSGNTLYNVIALTGSLPNEAYLLRFQEQLAMGGRLFAIVGTGINMQAWLITRNAEDVFVRNNLFDTYVKPLVGVTQASGFSF</sequence>
<name>A0AA95KE27_9GAMM</name>
<dbReference type="EMBL" id="CP124755">
    <property type="protein sequence ID" value="WGZ90719.1"/>
    <property type="molecule type" value="Genomic_DNA"/>
</dbReference>